<protein>
    <recommendedName>
        <fullName evidence="1">YtkA-like domain-containing protein</fullName>
    </recommendedName>
</protein>
<dbReference type="InterPro" id="IPR032693">
    <property type="entry name" value="YtkA-like_dom"/>
</dbReference>
<keyword evidence="3" id="KW-1185">Reference proteome</keyword>
<feature type="domain" description="YtkA-like" evidence="1">
    <location>
        <begin position="38"/>
        <end position="119"/>
    </location>
</feature>
<evidence type="ECO:0000313" key="3">
    <source>
        <dbReference type="Proteomes" id="UP000077134"/>
    </source>
</evidence>
<dbReference type="Proteomes" id="UP000077134">
    <property type="component" value="Unassembled WGS sequence"/>
</dbReference>
<comment type="caution">
    <text evidence="2">The sequence shown here is derived from an EMBL/GenBank/DDBJ whole genome shotgun (WGS) entry which is preliminary data.</text>
</comment>
<dbReference type="EMBL" id="LSFN01000014">
    <property type="protein sequence ID" value="OAB74720.1"/>
    <property type="molecule type" value="Genomic_DNA"/>
</dbReference>
<proteinExistence type="predicted"/>
<dbReference type="Pfam" id="PF13115">
    <property type="entry name" value="YtkA"/>
    <property type="match status" value="1"/>
</dbReference>
<gene>
    <name evidence="2" type="ORF">PNBC_11825</name>
</gene>
<dbReference type="OrthoDB" id="2679563at2"/>
<reference evidence="2 3" key="1">
    <citation type="submission" date="2016-02" db="EMBL/GenBank/DDBJ databases">
        <title>Paenibacillus sp. LPB0068, isolated from Crassostrea gigas.</title>
        <authorList>
            <person name="Shin S.-K."/>
            <person name="Yi H."/>
        </authorList>
    </citation>
    <scope>NUCLEOTIDE SEQUENCE [LARGE SCALE GENOMIC DNA]</scope>
    <source>
        <strain evidence="2 3">LPB0068</strain>
    </source>
</reference>
<accession>A0A167DS68</accession>
<dbReference type="RefSeq" id="WP_068658298.1">
    <property type="nucleotide sequence ID" value="NZ_CP017770.1"/>
</dbReference>
<organism evidence="2 3">
    <name type="scientific">Paenibacillus crassostreae</name>
    <dbReference type="NCBI Taxonomy" id="1763538"/>
    <lineage>
        <taxon>Bacteria</taxon>
        <taxon>Bacillati</taxon>
        <taxon>Bacillota</taxon>
        <taxon>Bacilli</taxon>
        <taxon>Bacillales</taxon>
        <taxon>Paenibacillaceae</taxon>
        <taxon>Paenibacillus</taxon>
    </lineage>
</organism>
<dbReference type="AlphaFoldDB" id="A0A167DS68"/>
<evidence type="ECO:0000313" key="2">
    <source>
        <dbReference type="EMBL" id="OAB74720.1"/>
    </source>
</evidence>
<name>A0A167DS68_9BACL</name>
<evidence type="ECO:0000259" key="1">
    <source>
        <dbReference type="Pfam" id="PF13115"/>
    </source>
</evidence>
<dbReference type="KEGG" id="pcx:LPB68_02130"/>
<sequence>MQLKMKLGLIISLISLSMIIGCNSNHEGMDMGNDYPMTPIEVELSIQPEQIKVNENVIIEVQVTQNKEMVTDADKVLIEIIPSEANGTHVELEASHISDGLYVLETSLDQADTYSVISHVTVGAMHSMPKTNLIVTE</sequence>
<dbReference type="STRING" id="1763538.LPB68_02130"/>
<dbReference type="PROSITE" id="PS51257">
    <property type="entry name" value="PROKAR_LIPOPROTEIN"/>
    <property type="match status" value="1"/>
</dbReference>